<dbReference type="Pfam" id="PF10932">
    <property type="entry name" value="DUF2783"/>
    <property type="match status" value="1"/>
</dbReference>
<geneLocation type="plasmid" evidence="1 2">
    <name>unnamed1</name>
</geneLocation>
<evidence type="ECO:0000313" key="1">
    <source>
        <dbReference type="EMBL" id="AOO84915.1"/>
    </source>
</evidence>
<evidence type="ECO:0008006" key="3">
    <source>
        <dbReference type="Google" id="ProtNLM"/>
    </source>
</evidence>
<organism evidence="1 2">
    <name type="scientific">Bosea vaviloviae</name>
    <dbReference type="NCBI Taxonomy" id="1526658"/>
    <lineage>
        <taxon>Bacteria</taxon>
        <taxon>Pseudomonadati</taxon>
        <taxon>Pseudomonadota</taxon>
        <taxon>Alphaproteobacteria</taxon>
        <taxon>Hyphomicrobiales</taxon>
        <taxon>Boseaceae</taxon>
        <taxon>Bosea</taxon>
    </lineage>
</organism>
<dbReference type="KEGG" id="bvv:BHK69_29730"/>
<sequence>MNVETIAIPAPDDFYEAFCRKHEGLTLEESAAFNIRLIFLLANQVADRNVLRACLDAAGAPSDHLPVSIKL</sequence>
<keyword evidence="2" id="KW-1185">Reference proteome</keyword>
<dbReference type="RefSeq" id="WP_069694098.1">
    <property type="nucleotide sequence ID" value="NZ_CP017148.1"/>
</dbReference>
<dbReference type="InterPro" id="IPR021233">
    <property type="entry name" value="DUF2783"/>
</dbReference>
<evidence type="ECO:0000313" key="2">
    <source>
        <dbReference type="Proteomes" id="UP000094969"/>
    </source>
</evidence>
<dbReference type="Proteomes" id="UP000094969">
    <property type="component" value="Plasmid unnamed1"/>
</dbReference>
<name>A0A1D7UC18_9HYPH</name>
<proteinExistence type="predicted"/>
<accession>A0A1D7UC18</accession>
<dbReference type="AlphaFoldDB" id="A0A1D7UC18"/>
<protein>
    <recommendedName>
        <fullName evidence="3">DUF2783 domain-containing protein</fullName>
    </recommendedName>
</protein>
<dbReference type="EMBL" id="CP017148">
    <property type="protein sequence ID" value="AOO84915.1"/>
    <property type="molecule type" value="Genomic_DNA"/>
</dbReference>
<reference evidence="1 2" key="1">
    <citation type="journal article" date="2015" name="Antonie Van Leeuwenhoek">
        <title>Bosea vaviloviae sp. nov., a new species of slow-growing rhizobia isolated from nodules of the relict species Vavilovia formosa (Stev.) Fed.</title>
        <authorList>
            <person name="Safronova V.I."/>
            <person name="Kuznetsova I.G."/>
            <person name="Sazanova A.L."/>
            <person name="Kimeklis A.K."/>
            <person name="Belimov A.A."/>
            <person name="Andronov E.E."/>
            <person name="Pinaev A.G."/>
            <person name="Chizhevskaya E.P."/>
            <person name="Pukhaev A.R."/>
            <person name="Popov K.P."/>
            <person name="Willems A."/>
            <person name="Tikhonovich I.A."/>
        </authorList>
    </citation>
    <scope>NUCLEOTIDE SEQUENCE [LARGE SCALE GENOMIC DNA]</scope>
    <source>
        <strain evidence="1 2">Vaf18</strain>
        <plasmid evidence="1">unnamed1</plasmid>
    </source>
</reference>
<keyword evidence="1" id="KW-0614">Plasmid</keyword>
<gene>
    <name evidence="1" type="ORF">BHK69_29730</name>
</gene>
<dbReference type="OrthoDB" id="8420594at2"/>